<name>A0A976FJS7_BRELC</name>
<comment type="caution">
    <text evidence="2">The sequence shown here is derived from an EMBL/GenBank/DDBJ whole genome shotgun (WGS) entry which is preliminary data.</text>
</comment>
<keyword evidence="3" id="KW-1185">Reference proteome</keyword>
<dbReference type="OrthoDB" id="164749at2759"/>
<organism evidence="2 3">
    <name type="scientific">Bremia lactucae</name>
    <name type="common">Lettuce downy mildew</name>
    <dbReference type="NCBI Taxonomy" id="4779"/>
    <lineage>
        <taxon>Eukaryota</taxon>
        <taxon>Sar</taxon>
        <taxon>Stramenopiles</taxon>
        <taxon>Oomycota</taxon>
        <taxon>Peronosporomycetes</taxon>
        <taxon>Peronosporales</taxon>
        <taxon>Peronosporaceae</taxon>
        <taxon>Bremia</taxon>
    </lineage>
</organism>
<dbReference type="RefSeq" id="XP_067817602.1">
    <property type="nucleotide sequence ID" value="XM_067962453.1"/>
</dbReference>
<feature type="region of interest" description="Disordered" evidence="1">
    <location>
        <begin position="610"/>
        <end position="630"/>
    </location>
</feature>
<evidence type="ECO:0000313" key="2">
    <source>
        <dbReference type="EMBL" id="TDH68103.1"/>
    </source>
</evidence>
<accession>A0A976FJS7</accession>
<proteinExistence type="predicted"/>
<dbReference type="EMBL" id="SHOA02000017">
    <property type="protein sequence ID" value="TDH68103.1"/>
    <property type="molecule type" value="Genomic_DNA"/>
</dbReference>
<evidence type="ECO:0000313" key="3">
    <source>
        <dbReference type="Proteomes" id="UP000294530"/>
    </source>
</evidence>
<dbReference type="KEGG" id="blac:94348124"/>
<dbReference type="Proteomes" id="UP000294530">
    <property type="component" value="Unassembled WGS sequence"/>
</dbReference>
<gene>
    <name evidence="2" type="ORF">CCR75_004367</name>
</gene>
<evidence type="ECO:0000256" key="1">
    <source>
        <dbReference type="SAM" id="MobiDB-lite"/>
    </source>
</evidence>
<reference evidence="2 3" key="1">
    <citation type="journal article" date="2021" name="Genome Biol.">
        <title>AFLAP: assembly-free linkage analysis pipeline using k-mers from genome sequencing data.</title>
        <authorList>
            <person name="Fletcher K."/>
            <person name="Zhang L."/>
            <person name="Gil J."/>
            <person name="Han R."/>
            <person name="Cavanaugh K."/>
            <person name="Michelmore R."/>
        </authorList>
    </citation>
    <scope>NUCLEOTIDE SEQUENCE [LARGE SCALE GENOMIC DNA]</scope>
    <source>
        <strain evidence="2 3">SF5</strain>
    </source>
</reference>
<protein>
    <submittedName>
        <fullName evidence="2">Uncharacterized protein</fullName>
    </submittedName>
</protein>
<sequence length="708" mass="80153">MEEFFQYVGPNGGAASSTRVLLNRVFVYSSPRENRIDRVGKLRVGSYFACSSVLYYEDQVWLKIRRGYFSNAKSNGYIRVFFDSFSGSASTDMNGLPTRQLSSVVTAQPPPFRDMRRLPDFPTYMCARDRLILHQEPVFKLASVSSGFTPTPRHLQRFLSPASVFYATECRFNQDFTQLAIKVSSTGFNGWINTSVFKTLLEVDAPTRDSVFHHGPIYMQNIAGQGGKKTGDLPVRAFPNLQAPKLYHVENFRIIQAIERKLIKDQIWVRIVPFKTQKINEQKTDDLKDPQIEDNRDAWIIERNANTAQRVLVPWGSHSIKDEPATDDKERYYRTVYSRRPLPLRRTAELEAEIVGHLDPGTVFSSTHRILNDKGRMWIRVALPMENSSSSTLDVEDTNNGLKDENECVDDLKPSIQYGYAIQSNAKTNTCMVLEIPAPGKMNPKEYFQVVLPSKGGQMGPESSPSIDTASNRSLTNSLAARVEASDSANIVFYVRNGAIVSAIGTVFDLKQRQMWLQILATELDPTMCLKHDSPLSKIEQNLNVVYLPLCASNQKYTTILKPLYREVTRIENPQADQETRRSPSRVVFSGRASKLFSSHLMRPSTISLPSAFPKSPQGATLGVPSEDGEYSREQSLNHEVTAWKLATRHRMTQVYHQIGTFANYSLNCLRQPFASCLTHQEATRRYQLLNQDEEGMEDYVLEEDGEG</sequence>
<dbReference type="AlphaFoldDB" id="A0A976FJS7"/>
<dbReference type="GeneID" id="94348124"/>